<keyword evidence="1" id="KW-0175">Coiled coil</keyword>
<dbReference type="AlphaFoldDB" id="A0A7K0K1F3"/>
<feature type="coiled-coil region" evidence="1">
    <location>
        <begin position="686"/>
        <end position="720"/>
    </location>
</feature>
<keyword evidence="2" id="KW-1133">Transmembrane helix</keyword>
<feature type="coiled-coil region" evidence="1">
    <location>
        <begin position="535"/>
        <end position="591"/>
    </location>
</feature>
<dbReference type="InterPro" id="IPR007253">
    <property type="entry name" value="Cell_wall-bd_2"/>
</dbReference>
<keyword evidence="4" id="KW-1185">Reference proteome</keyword>
<evidence type="ECO:0000256" key="1">
    <source>
        <dbReference type="SAM" id="Coils"/>
    </source>
</evidence>
<gene>
    <name evidence="3" type="ORF">FYJ63_03170</name>
</gene>
<keyword evidence="2" id="KW-0812">Transmembrane</keyword>
<comment type="caution">
    <text evidence="3">The sequence shown here is derived from an EMBL/GenBank/DDBJ whole genome shotgun (WGS) entry which is preliminary data.</text>
</comment>
<reference evidence="3 4" key="1">
    <citation type="submission" date="2019-08" db="EMBL/GenBank/DDBJ databases">
        <title>In-depth cultivation of the pig gut microbiome towards novel bacterial diversity and tailored functional studies.</title>
        <authorList>
            <person name="Wylensek D."/>
            <person name="Hitch T.C.A."/>
            <person name="Clavel T."/>
        </authorList>
    </citation>
    <scope>NUCLEOTIDE SEQUENCE [LARGE SCALE GENOMIC DNA]</scope>
    <source>
        <strain evidence="3 4">RF-GAM-744-WT-7</strain>
    </source>
</reference>
<dbReference type="PANTHER" id="PTHR30032:SF8">
    <property type="entry name" value="GERMINATION-SPECIFIC N-ACETYLMURAMOYL-L-ALANINE AMIDASE"/>
    <property type="match status" value="1"/>
</dbReference>
<keyword evidence="2" id="KW-0472">Membrane</keyword>
<proteinExistence type="predicted"/>
<evidence type="ECO:0000313" key="3">
    <source>
        <dbReference type="EMBL" id="MST49248.1"/>
    </source>
</evidence>
<dbReference type="SUPFAM" id="SSF50494">
    <property type="entry name" value="Trypsin-like serine proteases"/>
    <property type="match status" value="1"/>
</dbReference>
<name>A0A7K0K1F3_9ACTO</name>
<organism evidence="3 4">
    <name type="scientific">Mobiluncus porci</name>
    <dbReference type="NCBI Taxonomy" id="2652278"/>
    <lineage>
        <taxon>Bacteria</taxon>
        <taxon>Bacillati</taxon>
        <taxon>Actinomycetota</taxon>
        <taxon>Actinomycetes</taxon>
        <taxon>Actinomycetales</taxon>
        <taxon>Actinomycetaceae</taxon>
        <taxon>Mobiluncus</taxon>
    </lineage>
</organism>
<dbReference type="InterPro" id="IPR009003">
    <property type="entry name" value="Peptidase_S1_PA"/>
</dbReference>
<dbReference type="PANTHER" id="PTHR30032">
    <property type="entry name" value="N-ACETYLMURAMOYL-L-ALANINE AMIDASE-RELATED"/>
    <property type="match status" value="1"/>
</dbReference>
<evidence type="ECO:0000256" key="2">
    <source>
        <dbReference type="SAM" id="Phobius"/>
    </source>
</evidence>
<accession>A0A7K0K1F3</accession>
<feature type="coiled-coil region" evidence="1">
    <location>
        <begin position="851"/>
        <end position="896"/>
    </location>
</feature>
<sequence>MVFEEDTVENHVLRKMRRAGIVIACAAGLTFVGIAPANALSGQGWQTSDLGKNGTAVAQLAVPKGDGTIGYKYCSGVLVKPNEVLTSSDCFSFSNDPYHDVFARESTTTEDNLATKTARVTFGKDAEQNNKSQDRVYFSVRVETPASSAWGLSIVQLDRPVTGITPVSKASGITKDGTIGNLLGWETTDFVPMPGAIPTTITSNDKNIAYRALSGYEVSPLTWEQFEATGKSIPEIDMPSAGDKTAVVPGFRVKGIRVSKENTKELGSPVVTTDGKLQGILVGYDKNGQAVFLDAGEPNISDWIYRAHTQRILEKKEKVSSEKALSGQYKDLRDLMCGNPAASDMKTFESYAITNGNSTNNSINTHNEYVTNLGRPEFKYAHTDNHAPNYPVTSTNDPSYIKDISKDAPTLQAMCQPGGENRKLDLVTMYQRAITEEQHYQVERGKIQKKVTDAEIAKNLAEQAYKTAQTEEAKAYSYYKVDISDSTNKKKWEDAVANTKAKKTDMEGKVKEYNVLLELQEQVVKSLDPVVSDALGAVKNGMLELEAKVEAAQNDWADKDDAFRKAYDDAMSKYLAELKKKADNAVKAEENTTYCIGHPDDTKCGDPKGYPKAYERVNQSILDKDPYSEYLVLGGGKDQVERDLGAYAEPLNQTVPIMLEARYQIWNMTRMTDMLKKGAVLNPADKEAMRQEIMELLDKQEELKNQISTANGKMQEAATNLKKSYETVPEALKNYLKEKGYDQVIQDFNNANLAYNGAKTDLKNLDQVRDELPDAATTTQMDSLLNKASKSYANLMDILDQVTAATNKLSELNAISELAKKGLIKDDDDPTAGMTPAEKEKYEKEQAAKKAAEEAAAKKAADAAAKKAEAEAKKAAAEAEKKAKADEKRLAKALSKNTLRAEGANRVLTSIAAWKIGKFPGDSLVLVDGNVHADGLSATPFAAGLKAPILLTQWKTGLEPALMDQIKASGKKKLYLVGWQVPMTPYDEFELRDAGIDIIRIAGSDRYATSVAVNQATEPLIGASPQKPLHLYVADGIGFPDALAAGAAAGRVGGLMLLSRGTTLDPQTYNYISNLGQTRPLKITAVGGPAVTAIKNTPWPTTMSVEIDPVMGSDRYETAAKLSTTLPGTTAAVLATGEKFADALAGGSLAVDQNAALVLTKSKELPNAAYQSLQRYGSEKTIVVGGPAAVSAKVAELVNGATLKNPDSVNIEGTLAAREQVKAAVAAKALEDQKNALETVKGMIKNGSDLQSVMNQLGIGSVDQLAKLLSQPAGTYGT</sequence>
<evidence type="ECO:0000313" key="4">
    <source>
        <dbReference type="Proteomes" id="UP000442535"/>
    </source>
</evidence>
<dbReference type="InterPro" id="IPR051922">
    <property type="entry name" value="Bact_Sporulation_Assoc"/>
</dbReference>
<dbReference type="Gene3D" id="3.40.50.12090">
    <property type="match status" value="1"/>
</dbReference>
<dbReference type="Proteomes" id="UP000442535">
    <property type="component" value="Unassembled WGS sequence"/>
</dbReference>
<dbReference type="Pfam" id="PF04122">
    <property type="entry name" value="CW_binding_2"/>
    <property type="match status" value="3"/>
</dbReference>
<protein>
    <submittedName>
        <fullName evidence="3">Cell wall-binding repeat-containing protein</fullName>
    </submittedName>
</protein>
<feature type="transmembrane region" description="Helical" evidence="2">
    <location>
        <begin position="21"/>
        <end position="40"/>
    </location>
</feature>
<dbReference type="EMBL" id="VUMY01000004">
    <property type="protein sequence ID" value="MST49248.1"/>
    <property type="molecule type" value="Genomic_DNA"/>
</dbReference>